<comment type="caution">
    <text evidence="1">The sequence shown here is derived from an EMBL/GenBank/DDBJ whole genome shotgun (WGS) entry which is preliminary data.</text>
</comment>
<reference evidence="1" key="1">
    <citation type="submission" date="2021-06" db="EMBL/GenBank/DDBJ databases">
        <authorList>
            <person name="Kallberg Y."/>
            <person name="Tangrot J."/>
            <person name="Rosling A."/>
        </authorList>
    </citation>
    <scope>NUCLEOTIDE SEQUENCE</scope>
    <source>
        <strain evidence="1">IA702</strain>
    </source>
</reference>
<evidence type="ECO:0000313" key="2">
    <source>
        <dbReference type="Proteomes" id="UP000789572"/>
    </source>
</evidence>
<organism evidence="1 2">
    <name type="scientific">Paraglomus occultum</name>
    <dbReference type="NCBI Taxonomy" id="144539"/>
    <lineage>
        <taxon>Eukaryota</taxon>
        <taxon>Fungi</taxon>
        <taxon>Fungi incertae sedis</taxon>
        <taxon>Mucoromycota</taxon>
        <taxon>Glomeromycotina</taxon>
        <taxon>Glomeromycetes</taxon>
        <taxon>Paraglomerales</taxon>
        <taxon>Paraglomeraceae</taxon>
        <taxon>Paraglomus</taxon>
    </lineage>
</organism>
<dbReference type="Proteomes" id="UP000789572">
    <property type="component" value="Unassembled WGS sequence"/>
</dbReference>
<accession>A0A9N8YYK2</accession>
<evidence type="ECO:0000313" key="1">
    <source>
        <dbReference type="EMBL" id="CAG8454516.1"/>
    </source>
</evidence>
<sequence length="321" mass="36442">MNLSFDYLRTKIKEMYGDALADVNSNTISIIPEKCNYAIEKPEHLSVLWKQKKIRSDQLPCVSFSVKTSQRDFSTYNNLNGVLTMFNLPTVYSIDDLTQIDFPAEYASDEDEKLIQELFDEIKKRFKALGPLCHGVNEATRTEYISPFMINAVAGCPPGTVLRPQLRFVGSHDKGPVDYAIEYKSTLIRITETKVNELGKGLAQNVVQLQAAAQHNIRKRKRNSDDSDYDSDTIYGIVTTGVEWLVVLFALDSALIRVAATTHNILKIGVDDRSTSDEELRKQVRKVFLIIRTLLKEQIDFNSKKSPTEKKEALCKRIRVV</sequence>
<dbReference type="EMBL" id="CAJVPJ010000010">
    <property type="protein sequence ID" value="CAG8454516.1"/>
    <property type="molecule type" value="Genomic_DNA"/>
</dbReference>
<keyword evidence="2" id="KW-1185">Reference proteome</keyword>
<gene>
    <name evidence="1" type="ORF">POCULU_LOCUS217</name>
</gene>
<protein>
    <submittedName>
        <fullName evidence="1">9248_t:CDS:1</fullName>
    </submittedName>
</protein>
<dbReference type="OrthoDB" id="2442088at2759"/>
<dbReference type="AlphaFoldDB" id="A0A9N8YYK2"/>
<name>A0A9N8YYK2_9GLOM</name>
<proteinExistence type="predicted"/>